<dbReference type="Gene3D" id="1.10.238.200">
    <property type="entry name" value="Cullin, PONY binding domain"/>
    <property type="match status" value="1"/>
</dbReference>
<dbReference type="PROSITE" id="PS51229">
    <property type="entry name" value="DCUN1"/>
    <property type="match status" value="1"/>
</dbReference>
<feature type="domain" description="DCUN1" evidence="3">
    <location>
        <begin position="49"/>
        <end position="269"/>
    </location>
</feature>
<reference evidence="4 5" key="1">
    <citation type="submission" date="2023-09" db="EMBL/GenBank/DDBJ databases">
        <title>Pangenome analysis of Batrachochytrium dendrobatidis and related Chytrids.</title>
        <authorList>
            <person name="Yacoub M.N."/>
            <person name="Stajich J.E."/>
            <person name="James T.Y."/>
        </authorList>
    </citation>
    <scope>NUCLEOTIDE SEQUENCE [LARGE SCALE GENOMIC DNA]</scope>
    <source>
        <strain evidence="4 5">JEL0888</strain>
    </source>
</reference>
<dbReference type="Proteomes" id="UP001527925">
    <property type="component" value="Unassembled WGS sequence"/>
</dbReference>
<dbReference type="PANTHER" id="PTHR12281:SF12">
    <property type="entry name" value="DEFECTIVE IN CULLIN NEDDYLATION PROTEIN"/>
    <property type="match status" value="1"/>
</dbReference>
<sequence>MPPRKRRQDSDGLEKPKPPAKTARKKSDKQPSKKAAQVAPGEALVMLGDGAEQRLQWFDKYQDKSEEHPTPTIGPEGLEQMCSDVGIPIDGLEILIVAWQMEAKRMGFFTLEEWQHGMGKLGAFSKSSLKASLLPFQKIHESAQQANLRDLYKFAFDFAKESHQRTLPVEMGKVALQVPIRIAQPLMDANDTAHAPAIGLWKLILPAERFPLMGMFLDYLESKEPVKVITRDQWMQFLDFIRAVKPNLDGYEEDGAWPGLLDDFVAWKRADAEQ</sequence>
<dbReference type="InterPro" id="IPR005176">
    <property type="entry name" value="PONY_dom"/>
</dbReference>
<protein>
    <recommendedName>
        <fullName evidence="1">Defective in cullin neddylation protein</fullName>
    </recommendedName>
</protein>
<evidence type="ECO:0000259" key="3">
    <source>
        <dbReference type="PROSITE" id="PS51229"/>
    </source>
</evidence>
<evidence type="ECO:0000256" key="1">
    <source>
        <dbReference type="RuleBase" id="RU410713"/>
    </source>
</evidence>
<feature type="compositionally biased region" description="Basic and acidic residues" evidence="2">
    <location>
        <begin position="8"/>
        <end position="17"/>
    </location>
</feature>
<keyword evidence="5" id="KW-1185">Reference proteome</keyword>
<dbReference type="Pfam" id="PF03556">
    <property type="entry name" value="Cullin_binding"/>
    <property type="match status" value="1"/>
</dbReference>
<gene>
    <name evidence="4" type="ORF">HK105_200343</name>
</gene>
<dbReference type="InterPro" id="IPR042460">
    <property type="entry name" value="DCN1-like_PONY"/>
</dbReference>
<dbReference type="InterPro" id="IPR014764">
    <property type="entry name" value="DCN-prot"/>
</dbReference>
<organism evidence="4 5">
    <name type="scientific">Polyrhizophydium stewartii</name>
    <dbReference type="NCBI Taxonomy" id="2732419"/>
    <lineage>
        <taxon>Eukaryota</taxon>
        <taxon>Fungi</taxon>
        <taxon>Fungi incertae sedis</taxon>
        <taxon>Chytridiomycota</taxon>
        <taxon>Chytridiomycota incertae sedis</taxon>
        <taxon>Chytridiomycetes</taxon>
        <taxon>Rhizophydiales</taxon>
        <taxon>Rhizophydiales incertae sedis</taxon>
        <taxon>Polyrhizophydium</taxon>
    </lineage>
</organism>
<accession>A0ABR4NL69</accession>
<evidence type="ECO:0000256" key="2">
    <source>
        <dbReference type="SAM" id="MobiDB-lite"/>
    </source>
</evidence>
<comment type="function">
    <text evidence="1">Neddylation of cullins play an essential role in the regulation of SCF-type complexes activity.</text>
</comment>
<comment type="caution">
    <text evidence="4">The sequence shown here is derived from an EMBL/GenBank/DDBJ whole genome shotgun (WGS) entry which is preliminary data.</text>
</comment>
<proteinExistence type="predicted"/>
<feature type="region of interest" description="Disordered" evidence="2">
    <location>
        <begin position="1"/>
        <end position="41"/>
    </location>
</feature>
<dbReference type="EMBL" id="JADGIZ020000001">
    <property type="protein sequence ID" value="KAL2920272.1"/>
    <property type="molecule type" value="Genomic_DNA"/>
</dbReference>
<evidence type="ECO:0000313" key="4">
    <source>
        <dbReference type="EMBL" id="KAL2920272.1"/>
    </source>
</evidence>
<dbReference type="PANTHER" id="PTHR12281">
    <property type="entry name" value="RP42 RELATED"/>
    <property type="match status" value="1"/>
</dbReference>
<evidence type="ECO:0000313" key="5">
    <source>
        <dbReference type="Proteomes" id="UP001527925"/>
    </source>
</evidence>
<dbReference type="Gene3D" id="1.10.238.10">
    <property type="entry name" value="EF-hand"/>
    <property type="match status" value="1"/>
</dbReference>
<name>A0ABR4NL69_9FUNG</name>